<reference evidence="1 2" key="1">
    <citation type="journal article" date="2012" name="J. Bacteriol.">
        <title>Draft Genome Sequence of Mesorhizobium alhagi CCNWXJ12-2T, a Novel Salt-Resistant Species Isolated from the Desert of Northwestern China.</title>
        <authorList>
            <person name="Zhou M."/>
            <person name="Chen W."/>
            <person name="Chen H."/>
            <person name="Wei G."/>
        </authorList>
    </citation>
    <scope>NUCLEOTIDE SEQUENCE [LARGE SCALE GENOMIC DNA]</scope>
    <source>
        <strain evidence="1 2">CCNWXJ12-2</strain>
    </source>
</reference>
<keyword evidence="2" id="KW-1185">Reference proteome</keyword>
<dbReference type="EMBL" id="AHAM01000344">
    <property type="protein sequence ID" value="EHK52263.1"/>
    <property type="molecule type" value="Genomic_DNA"/>
</dbReference>
<proteinExistence type="predicted"/>
<sequence>MEPQAVRRFAYEGYAGKAQEAGWIGRTRKPFEKGRFDKIDVDHS</sequence>
<accession>H0I423</accession>
<dbReference type="Proteomes" id="UP000003250">
    <property type="component" value="Unassembled WGS sequence"/>
</dbReference>
<dbReference type="AlphaFoldDB" id="H0I423"/>
<evidence type="ECO:0000313" key="2">
    <source>
        <dbReference type="Proteomes" id="UP000003250"/>
    </source>
</evidence>
<evidence type="ECO:0000313" key="1">
    <source>
        <dbReference type="EMBL" id="EHK52263.1"/>
    </source>
</evidence>
<protein>
    <submittedName>
        <fullName evidence="1">Uncharacterized protein</fullName>
    </submittedName>
</protein>
<organism evidence="1 2">
    <name type="scientific">Mesorhizobium alhagi CCNWXJ12-2</name>
    <dbReference type="NCBI Taxonomy" id="1107882"/>
    <lineage>
        <taxon>Bacteria</taxon>
        <taxon>Pseudomonadati</taxon>
        <taxon>Pseudomonadota</taxon>
        <taxon>Alphaproteobacteria</taxon>
        <taxon>Hyphomicrobiales</taxon>
        <taxon>Phyllobacteriaceae</taxon>
        <taxon>Allomesorhizobium</taxon>
    </lineage>
</organism>
<gene>
    <name evidence="1" type="ORF">MAXJ12_36221</name>
</gene>
<name>H0I423_9HYPH</name>